<name>A0A218VU54_PUNGR</name>
<accession>A0A218VU54</accession>
<evidence type="ECO:0000256" key="1">
    <source>
        <dbReference type="SAM" id="MobiDB-lite"/>
    </source>
</evidence>
<feature type="region of interest" description="Disordered" evidence="1">
    <location>
        <begin position="59"/>
        <end position="88"/>
    </location>
</feature>
<comment type="caution">
    <text evidence="2">The sequence shown here is derived from an EMBL/GenBank/DDBJ whole genome shotgun (WGS) entry which is preliminary data.</text>
</comment>
<dbReference type="AlphaFoldDB" id="A0A218VU54"/>
<sequence>MTGESCQISLVDNLQSSPFLYASTCSNTFLGLFSTPPSMQQSASLDVVRAHHSLPVPNFQHTSLDALARRPPGNSQQEHSLNTERPQLRQQASLIQLLGISTLSPHPCSTKQDRKKNQSHRFAVPCTFPQH</sequence>
<protein>
    <submittedName>
        <fullName evidence="2">Uncharacterized protein</fullName>
    </submittedName>
</protein>
<evidence type="ECO:0000313" key="3">
    <source>
        <dbReference type="Proteomes" id="UP000197138"/>
    </source>
</evidence>
<dbReference type="EMBL" id="MTKT01005821">
    <property type="protein sequence ID" value="OWM64025.1"/>
    <property type="molecule type" value="Genomic_DNA"/>
</dbReference>
<feature type="region of interest" description="Disordered" evidence="1">
    <location>
        <begin position="105"/>
        <end position="131"/>
    </location>
</feature>
<reference evidence="3" key="1">
    <citation type="journal article" date="2017" name="Plant J.">
        <title>The pomegranate (Punica granatum L.) genome and the genomics of punicalagin biosynthesis.</title>
        <authorList>
            <person name="Qin G."/>
            <person name="Xu C."/>
            <person name="Ming R."/>
            <person name="Tang H."/>
            <person name="Guyot R."/>
            <person name="Kramer E.M."/>
            <person name="Hu Y."/>
            <person name="Yi X."/>
            <person name="Qi Y."/>
            <person name="Xu X."/>
            <person name="Gao Z."/>
            <person name="Pan H."/>
            <person name="Jian J."/>
            <person name="Tian Y."/>
            <person name="Yue Z."/>
            <person name="Xu Y."/>
        </authorList>
    </citation>
    <scope>NUCLEOTIDE SEQUENCE [LARGE SCALE GENOMIC DNA]</scope>
    <source>
        <strain evidence="3">cv. Dabenzi</strain>
    </source>
</reference>
<proteinExistence type="predicted"/>
<dbReference type="Proteomes" id="UP000197138">
    <property type="component" value="Unassembled WGS sequence"/>
</dbReference>
<organism evidence="2 3">
    <name type="scientific">Punica granatum</name>
    <name type="common">Pomegranate</name>
    <dbReference type="NCBI Taxonomy" id="22663"/>
    <lineage>
        <taxon>Eukaryota</taxon>
        <taxon>Viridiplantae</taxon>
        <taxon>Streptophyta</taxon>
        <taxon>Embryophyta</taxon>
        <taxon>Tracheophyta</taxon>
        <taxon>Spermatophyta</taxon>
        <taxon>Magnoliopsida</taxon>
        <taxon>eudicotyledons</taxon>
        <taxon>Gunneridae</taxon>
        <taxon>Pentapetalae</taxon>
        <taxon>rosids</taxon>
        <taxon>malvids</taxon>
        <taxon>Myrtales</taxon>
        <taxon>Lythraceae</taxon>
        <taxon>Punica</taxon>
    </lineage>
</organism>
<gene>
    <name evidence="2" type="ORF">CDL15_Pgr006395</name>
</gene>
<evidence type="ECO:0000313" key="2">
    <source>
        <dbReference type="EMBL" id="OWM64025.1"/>
    </source>
</evidence>
<feature type="compositionally biased region" description="Polar residues" evidence="1">
    <location>
        <begin position="73"/>
        <end position="88"/>
    </location>
</feature>